<dbReference type="Proteomes" id="UP001500973">
    <property type="component" value="Unassembled WGS sequence"/>
</dbReference>
<proteinExistence type="predicted"/>
<dbReference type="RefSeq" id="WP_344015235.1">
    <property type="nucleotide sequence ID" value="NZ_BAAAIZ010000079.1"/>
</dbReference>
<evidence type="ECO:0000313" key="3">
    <source>
        <dbReference type="Proteomes" id="UP001500973"/>
    </source>
</evidence>
<accession>A0ABN1Z3X2</accession>
<evidence type="ECO:0000313" key="2">
    <source>
        <dbReference type="EMBL" id="GAA1430708.1"/>
    </source>
</evidence>
<evidence type="ECO:0000256" key="1">
    <source>
        <dbReference type="SAM" id="MobiDB-lite"/>
    </source>
</evidence>
<keyword evidence="3" id="KW-1185">Reference proteome</keyword>
<reference evidence="2 3" key="1">
    <citation type="journal article" date="2019" name="Int. J. Syst. Evol. Microbiol.">
        <title>The Global Catalogue of Microorganisms (GCM) 10K type strain sequencing project: providing services to taxonomists for standard genome sequencing and annotation.</title>
        <authorList>
            <consortium name="The Broad Institute Genomics Platform"/>
            <consortium name="The Broad Institute Genome Sequencing Center for Infectious Disease"/>
            <person name="Wu L."/>
            <person name="Ma J."/>
        </authorList>
    </citation>
    <scope>NUCLEOTIDE SEQUENCE [LARGE SCALE GENOMIC DNA]</scope>
    <source>
        <strain evidence="2 3">JCM 11756</strain>
    </source>
</reference>
<feature type="compositionally biased region" description="Low complexity" evidence="1">
    <location>
        <begin position="8"/>
        <end position="25"/>
    </location>
</feature>
<organism evidence="2 3">
    <name type="scientific">Streptomyces thermospinosisporus</name>
    <dbReference type="NCBI Taxonomy" id="161482"/>
    <lineage>
        <taxon>Bacteria</taxon>
        <taxon>Bacillati</taxon>
        <taxon>Actinomycetota</taxon>
        <taxon>Actinomycetes</taxon>
        <taxon>Kitasatosporales</taxon>
        <taxon>Streptomycetaceae</taxon>
        <taxon>Streptomyces</taxon>
    </lineage>
</organism>
<sequence length="92" mass="10059">MSPPASGDADTTISPTPTASPSASSRADDDATALEQYWTPERMADAVPVEEEQERTTRTSSSARKGVQTSPSHYFEGIKEVGTFYWDERRSS</sequence>
<feature type="region of interest" description="Disordered" evidence="1">
    <location>
        <begin position="1"/>
        <end position="71"/>
    </location>
</feature>
<comment type="caution">
    <text evidence="2">The sequence shown here is derived from an EMBL/GenBank/DDBJ whole genome shotgun (WGS) entry which is preliminary data.</text>
</comment>
<name>A0ABN1Z3X2_9ACTN</name>
<dbReference type="EMBL" id="BAAAIZ010000079">
    <property type="protein sequence ID" value="GAA1430708.1"/>
    <property type="molecule type" value="Genomic_DNA"/>
</dbReference>
<gene>
    <name evidence="2" type="ORF">GCM10009601_48540</name>
</gene>
<protein>
    <submittedName>
        <fullName evidence="2">Uncharacterized protein</fullName>
    </submittedName>
</protein>